<dbReference type="Gene3D" id="3.90.420.10">
    <property type="entry name" value="Oxidoreductase, molybdopterin-binding domain"/>
    <property type="match status" value="1"/>
</dbReference>
<reference evidence="4" key="1">
    <citation type="submission" date="2016-10" db="EMBL/GenBank/DDBJ databases">
        <authorList>
            <person name="Varghese N."/>
            <person name="Submissions S."/>
        </authorList>
    </citation>
    <scope>NUCLEOTIDE SEQUENCE [LARGE SCALE GENOMIC DNA]</scope>
    <source>
        <strain evidence="4">DSM 28463</strain>
    </source>
</reference>
<dbReference type="SUPFAM" id="SSF56524">
    <property type="entry name" value="Oxidoreductase molybdopterin-binding domain"/>
    <property type="match status" value="1"/>
</dbReference>
<accession>A0A1I4YDZ7</accession>
<feature type="domain" description="Oxidoreductase molybdopterin-binding" evidence="2">
    <location>
        <begin position="70"/>
        <end position="139"/>
    </location>
</feature>
<name>A0A1I4YDZ7_9RHOB</name>
<feature type="signal peptide" evidence="1">
    <location>
        <begin position="1"/>
        <end position="22"/>
    </location>
</feature>
<dbReference type="Proteomes" id="UP000198599">
    <property type="component" value="Unassembled WGS sequence"/>
</dbReference>
<keyword evidence="4" id="KW-1185">Reference proteome</keyword>
<protein>
    <recommendedName>
        <fullName evidence="2">Oxidoreductase molybdopterin-binding domain-containing protein</fullName>
    </recommendedName>
</protein>
<dbReference type="InterPro" id="IPR000572">
    <property type="entry name" value="OxRdtase_Mopterin-bd_dom"/>
</dbReference>
<sequence>MKKRVFLSGLGVVCLASVAAQGIGFASENPPVILTVSVPHDQDGRARVIPLSEQDLRALPAISYKTTTIWTSGTQQFTGVPVLALLEHFDIEAEELEMKAVNDYAITLSVEDLTRDTPIIAYERNGKPMKLRDNGPLWVIYNYDANADYRTETIYSRSIWQLDRMTAIR</sequence>
<dbReference type="STRING" id="1005928.SAMN04487859_101148"/>
<dbReference type="EMBL" id="FOVP01000001">
    <property type="protein sequence ID" value="SFN36268.1"/>
    <property type="molecule type" value="Genomic_DNA"/>
</dbReference>
<evidence type="ECO:0000259" key="2">
    <source>
        <dbReference type="Pfam" id="PF00174"/>
    </source>
</evidence>
<evidence type="ECO:0000313" key="3">
    <source>
        <dbReference type="EMBL" id="SFN36268.1"/>
    </source>
</evidence>
<evidence type="ECO:0000256" key="1">
    <source>
        <dbReference type="SAM" id="SignalP"/>
    </source>
</evidence>
<proteinExistence type="predicted"/>
<gene>
    <name evidence="3" type="ORF">SAMN04487859_101148</name>
</gene>
<dbReference type="OrthoDB" id="9798763at2"/>
<dbReference type="Pfam" id="PF00174">
    <property type="entry name" value="Oxidored_molyb"/>
    <property type="match status" value="1"/>
</dbReference>
<dbReference type="AlphaFoldDB" id="A0A1I4YDZ7"/>
<organism evidence="3 4">
    <name type="scientific">Roseovarius lutimaris</name>
    <dbReference type="NCBI Taxonomy" id="1005928"/>
    <lineage>
        <taxon>Bacteria</taxon>
        <taxon>Pseudomonadati</taxon>
        <taxon>Pseudomonadota</taxon>
        <taxon>Alphaproteobacteria</taxon>
        <taxon>Rhodobacterales</taxon>
        <taxon>Roseobacteraceae</taxon>
        <taxon>Roseovarius</taxon>
    </lineage>
</organism>
<evidence type="ECO:0000313" key="4">
    <source>
        <dbReference type="Proteomes" id="UP000198599"/>
    </source>
</evidence>
<dbReference type="InterPro" id="IPR036374">
    <property type="entry name" value="OxRdtase_Mopterin-bd_sf"/>
</dbReference>
<dbReference type="RefSeq" id="WP_092833284.1">
    <property type="nucleotide sequence ID" value="NZ_FOVP01000001.1"/>
</dbReference>
<feature type="chain" id="PRO_5011630408" description="Oxidoreductase molybdopterin-binding domain-containing protein" evidence="1">
    <location>
        <begin position="23"/>
        <end position="169"/>
    </location>
</feature>
<keyword evidence="1" id="KW-0732">Signal</keyword>